<dbReference type="eggNOG" id="COG3648">
    <property type="taxonomic scope" value="Bacteria"/>
</dbReference>
<comment type="similarity">
    <text evidence="2 5 8">Belongs to the uricase family.</text>
</comment>
<dbReference type="RefSeq" id="WP_008512215.1">
    <property type="nucleotide sequence ID" value="NZ_CM001403.1"/>
</dbReference>
<dbReference type="GO" id="GO:0019628">
    <property type="term" value="P:urate catabolic process"/>
    <property type="evidence" value="ECO:0007669"/>
    <property type="project" value="UniProtKB-UniPathway"/>
</dbReference>
<feature type="binding site" evidence="7">
    <location>
        <position position="57"/>
    </location>
    <ligand>
        <name>urate</name>
        <dbReference type="ChEBI" id="CHEBI:17775"/>
    </ligand>
</feature>
<keyword evidence="3 5" id="KW-0659">Purine metabolism</keyword>
<feature type="binding site" evidence="7">
    <location>
        <position position="244"/>
    </location>
    <ligand>
        <name>5-hydroxyisourate</name>
        <dbReference type="ChEBI" id="CHEBI:18072"/>
    </ligand>
</feature>
<gene>
    <name evidence="9" type="ORF">Mucpa_6409</name>
</gene>
<feature type="binding site" evidence="7">
    <location>
        <position position="158"/>
    </location>
    <ligand>
        <name>urate</name>
        <dbReference type="ChEBI" id="CHEBI:17775"/>
    </ligand>
</feature>
<feature type="active site" description="Charge relay system" evidence="6">
    <location>
        <position position="57"/>
    </location>
</feature>
<comment type="pathway">
    <text evidence="1 5">Purine metabolism; urate degradation; (S)-allantoin from urate: step 1/3.</text>
</comment>
<evidence type="ECO:0000256" key="1">
    <source>
        <dbReference type="ARBA" id="ARBA00004831"/>
    </source>
</evidence>
<protein>
    <recommendedName>
        <fullName evidence="5 8">Uricase</fullName>
        <ecNumber evidence="5 8">1.7.3.3</ecNumber>
    </recommendedName>
    <alternativeName>
        <fullName evidence="5">Urate oxidase</fullName>
    </alternativeName>
</protein>
<dbReference type="STRING" id="714943.Mucpa_6409"/>
<dbReference type="PIRSF" id="PIRSF000241">
    <property type="entry name" value="Urate_oxidase"/>
    <property type="match status" value="1"/>
</dbReference>
<dbReference type="OrthoDB" id="9809009at2"/>
<dbReference type="NCBIfam" id="TIGR03383">
    <property type="entry name" value="urate_oxi"/>
    <property type="match status" value="1"/>
</dbReference>
<dbReference type="Gene3D" id="3.10.270.10">
    <property type="entry name" value="Urate Oxidase"/>
    <property type="match status" value="1"/>
</dbReference>
<feature type="binding site" evidence="7">
    <location>
        <position position="217"/>
    </location>
    <ligand>
        <name>urate</name>
        <dbReference type="ChEBI" id="CHEBI:17775"/>
    </ligand>
</feature>
<evidence type="ECO:0000256" key="3">
    <source>
        <dbReference type="ARBA" id="ARBA00022631"/>
    </source>
</evidence>
<evidence type="ECO:0000313" key="10">
    <source>
        <dbReference type="Proteomes" id="UP000002774"/>
    </source>
</evidence>
<dbReference type="GO" id="GO:0004846">
    <property type="term" value="F:urate oxidase activity"/>
    <property type="evidence" value="ECO:0007669"/>
    <property type="project" value="UniProtKB-EC"/>
</dbReference>
<dbReference type="UniPathway" id="UPA00394">
    <property type="reaction ID" value="UER00650"/>
</dbReference>
<reference evidence="9" key="1">
    <citation type="submission" date="2011-09" db="EMBL/GenBank/DDBJ databases">
        <title>The permanent draft genome of Mucilaginibacter paludis DSM 18603.</title>
        <authorList>
            <consortium name="US DOE Joint Genome Institute (JGI-PGF)"/>
            <person name="Lucas S."/>
            <person name="Han J."/>
            <person name="Lapidus A."/>
            <person name="Bruce D."/>
            <person name="Goodwin L."/>
            <person name="Pitluck S."/>
            <person name="Peters L."/>
            <person name="Kyrpides N."/>
            <person name="Mavromatis K."/>
            <person name="Ivanova N."/>
            <person name="Mikhailova N."/>
            <person name="Held B."/>
            <person name="Detter J.C."/>
            <person name="Tapia R."/>
            <person name="Han C."/>
            <person name="Land M."/>
            <person name="Hauser L."/>
            <person name="Markowitz V."/>
            <person name="Cheng J.-F."/>
            <person name="Hugenholtz P."/>
            <person name="Woyke T."/>
            <person name="Wu D."/>
            <person name="Tindall B."/>
            <person name="Brambilla E."/>
            <person name="Klenk H.-P."/>
            <person name="Eisen J.A."/>
        </authorList>
    </citation>
    <scope>NUCLEOTIDE SEQUENCE [LARGE SCALE GENOMIC DNA]</scope>
    <source>
        <strain evidence="9">DSM 18603</strain>
    </source>
</reference>
<feature type="binding site" evidence="7">
    <location>
        <position position="175"/>
    </location>
    <ligand>
        <name>5-hydroxyisourate</name>
        <dbReference type="ChEBI" id="CHEBI:18072"/>
    </ligand>
</feature>
<evidence type="ECO:0000256" key="7">
    <source>
        <dbReference type="PIRSR" id="PIRSR000241-2"/>
    </source>
</evidence>
<feature type="binding site" evidence="7">
    <location>
        <position position="218"/>
    </location>
    <ligand>
        <name>5-hydroxyisourate</name>
        <dbReference type="ChEBI" id="CHEBI:18072"/>
    </ligand>
</feature>
<evidence type="ECO:0000256" key="5">
    <source>
        <dbReference type="PIRNR" id="PIRNR000241"/>
    </source>
</evidence>
<evidence type="ECO:0000256" key="2">
    <source>
        <dbReference type="ARBA" id="ARBA00009760"/>
    </source>
</evidence>
<evidence type="ECO:0000256" key="4">
    <source>
        <dbReference type="ARBA" id="ARBA00023002"/>
    </source>
</evidence>
<feature type="active site" description="Charge relay system" evidence="6">
    <location>
        <position position="246"/>
    </location>
</feature>
<feature type="binding site" evidence="7">
    <location>
        <position position="158"/>
    </location>
    <ligand>
        <name>5-hydroxyisourate</name>
        <dbReference type="ChEBI" id="CHEBI:18072"/>
    </ligand>
</feature>
<accession>H1Y7X6</accession>
<evidence type="ECO:0000313" key="9">
    <source>
        <dbReference type="EMBL" id="EHQ30462.1"/>
    </source>
</evidence>
<comment type="catalytic activity">
    <reaction evidence="5 8">
        <text>urate + O2 + H2O = 5-hydroxyisourate + H2O2</text>
        <dbReference type="Rhea" id="RHEA:21368"/>
        <dbReference type="ChEBI" id="CHEBI:15377"/>
        <dbReference type="ChEBI" id="CHEBI:15379"/>
        <dbReference type="ChEBI" id="CHEBI:16240"/>
        <dbReference type="ChEBI" id="CHEBI:17775"/>
        <dbReference type="ChEBI" id="CHEBI:18072"/>
        <dbReference type="EC" id="1.7.3.3"/>
    </reaction>
</comment>
<dbReference type="Proteomes" id="UP000002774">
    <property type="component" value="Chromosome"/>
</dbReference>
<comment type="function">
    <text evidence="5 8">Catalyzes the oxidation of uric acid to 5-hydroxyisourate, which is further processed to form (S)-allantoin.</text>
</comment>
<feature type="binding site" evidence="7">
    <location>
        <position position="57"/>
    </location>
    <ligand>
        <name>5-hydroxyisourate</name>
        <dbReference type="ChEBI" id="CHEBI:18072"/>
    </ligand>
</feature>
<dbReference type="GO" id="GO:0006145">
    <property type="term" value="P:purine nucleobase catabolic process"/>
    <property type="evidence" value="ECO:0007669"/>
    <property type="project" value="TreeGrafter"/>
</dbReference>
<dbReference type="InterPro" id="IPR002042">
    <property type="entry name" value="Uricase"/>
</dbReference>
<feature type="binding site" evidence="7">
    <location>
        <position position="244"/>
    </location>
    <ligand>
        <name>urate</name>
        <dbReference type="ChEBI" id="CHEBI:17775"/>
    </ligand>
</feature>
<dbReference type="EC" id="1.7.3.3" evidence="5 8"/>
<feature type="active site" description="Charge relay system" evidence="6">
    <location>
        <position position="12"/>
    </location>
</feature>
<organism evidence="9 10">
    <name type="scientific">Mucilaginibacter paludis DSM 18603</name>
    <dbReference type="NCBI Taxonomy" id="714943"/>
    <lineage>
        <taxon>Bacteria</taxon>
        <taxon>Pseudomonadati</taxon>
        <taxon>Bacteroidota</taxon>
        <taxon>Sphingobacteriia</taxon>
        <taxon>Sphingobacteriales</taxon>
        <taxon>Sphingobacteriaceae</taxon>
        <taxon>Mucilaginibacter</taxon>
    </lineage>
</organism>
<feature type="binding site" evidence="7">
    <location>
        <position position="58"/>
    </location>
    <ligand>
        <name>urate</name>
        <dbReference type="ChEBI" id="CHEBI:17775"/>
    </ligand>
</feature>
<evidence type="ECO:0000256" key="8">
    <source>
        <dbReference type="RuleBase" id="RU004455"/>
    </source>
</evidence>
<evidence type="ECO:0000256" key="6">
    <source>
        <dbReference type="PIRSR" id="PIRSR000241-1"/>
    </source>
</evidence>
<feature type="binding site" evidence="7">
    <location>
        <position position="57"/>
    </location>
    <ligand>
        <name>O2</name>
        <dbReference type="ChEBI" id="CHEBI:15379"/>
    </ligand>
</feature>
<dbReference type="PRINTS" id="PR00093">
    <property type="entry name" value="URICASE"/>
</dbReference>
<dbReference type="PANTHER" id="PTHR42874">
    <property type="entry name" value="URICASE"/>
    <property type="match status" value="1"/>
</dbReference>
<sequence length="285" mass="32149">MNIKLGKNAYGKRAVNLSKIIRHADHHEFRQISVSSALEGDFETAHTMGDNSKILATDTQKNTVYILAREHFNKGIEDFGLYLSNFFLSNNPQVSKVNIGIEEHLYARMAFDGTVHPHAYVSSGNEKHTTTIVQDKDSVTITAGIKDLLILKTTDSAFTGYIQEPYTILKETTDRILATKCEATWTYNSVNIDFTAIFEQIRNTLLKTFAFHKSLSVQQTLYAMGEAVLQVYPEVEEISLVMPNKHHIPYNMEPFGLDNTNEIFIATDEPFGYITGTVVREQDSV</sequence>
<dbReference type="Pfam" id="PF01014">
    <property type="entry name" value="Uricase"/>
    <property type="match status" value="2"/>
</dbReference>
<dbReference type="SUPFAM" id="SSF55620">
    <property type="entry name" value="Tetrahydrobiopterin biosynthesis enzymes-like"/>
    <property type="match status" value="2"/>
</dbReference>
<keyword evidence="10" id="KW-1185">Reference proteome</keyword>
<feature type="binding site" evidence="7">
    <location>
        <position position="218"/>
    </location>
    <ligand>
        <name>urate</name>
        <dbReference type="ChEBI" id="CHEBI:17775"/>
    </ligand>
</feature>
<dbReference type="HOGENOM" id="CLU_048151_1_0_10"/>
<dbReference type="EMBL" id="CM001403">
    <property type="protein sequence ID" value="EHQ30462.1"/>
    <property type="molecule type" value="Genomic_DNA"/>
</dbReference>
<feature type="binding site" evidence="7">
    <location>
        <position position="244"/>
    </location>
    <ligand>
        <name>O2</name>
        <dbReference type="ChEBI" id="CHEBI:15379"/>
    </ligand>
</feature>
<keyword evidence="4 5" id="KW-0560">Oxidoreductase</keyword>
<feature type="binding site" evidence="7">
    <location>
        <position position="217"/>
    </location>
    <ligand>
        <name>5-hydroxyisourate</name>
        <dbReference type="ChEBI" id="CHEBI:18072"/>
    </ligand>
</feature>
<dbReference type="PANTHER" id="PTHR42874:SF1">
    <property type="entry name" value="URICASE"/>
    <property type="match status" value="1"/>
</dbReference>
<proteinExistence type="inferred from homology"/>
<dbReference type="AlphaFoldDB" id="H1Y7X6"/>
<feature type="binding site" evidence="7">
    <location>
        <position position="175"/>
    </location>
    <ligand>
        <name>urate</name>
        <dbReference type="ChEBI" id="CHEBI:17775"/>
    </ligand>
</feature>
<name>H1Y7X6_9SPHI</name>